<dbReference type="RefSeq" id="WP_082788597.1">
    <property type="nucleotide sequence ID" value="NZ_CBCSGM010000001.1"/>
</dbReference>
<dbReference type="Pfam" id="PF10055">
    <property type="entry name" value="DUF2292"/>
    <property type="match status" value="1"/>
</dbReference>
<dbReference type="KEGG" id="blen:NCTC4824_02183"/>
<gene>
    <name evidence="1" type="ORF">NCTC4824_02183</name>
</gene>
<evidence type="ECO:0000313" key="2">
    <source>
        <dbReference type="Proteomes" id="UP000249134"/>
    </source>
</evidence>
<name>A0A2X4W581_LEDLE</name>
<accession>A0A2X4W581</accession>
<keyword evidence="2" id="KW-1185">Reference proteome</keyword>
<dbReference type="InterPro" id="IPR018743">
    <property type="entry name" value="DUF2292"/>
</dbReference>
<dbReference type="STRING" id="1348624.GCA_001591545_01241"/>
<evidence type="ECO:0000313" key="1">
    <source>
        <dbReference type="EMBL" id="SQI58261.1"/>
    </source>
</evidence>
<dbReference type="Proteomes" id="UP000249134">
    <property type="component" value="Chromosome 1"/>
</dbReference>
<dbReference type="AlphaFoldDB" id="A0A2X4W581"/>
<sequence length="48" mass="5440">MGGRKQNAELAIENVKTHLSTMKYGTITLVIQDSLVVQIEKNEKIRLK</sequence>
<proteinExistence type="predicted"/>
<protein>
    <submittedName>
        <fullName evidence="1">Uncharacterized small protein (DUF2292)</fullName>
    </submittedName>
</protein>
<reference evidence="1 2" key="1">
    <citation type="submission" date="2018-06" db="EMBL/GenBank/DDBJ databases">
        <authorList>
            <consortium name="Pathogen Informatics"/>
            <person name="Doyle S."/>
        </authorList>
    </citation>
    <scope>NUCLEOTIDE SEQUENCE [LARGE SCALE GENOMIC DNA]</scope>
    <source>
        <strain evidence="1 2">NCTC4824</strain>
    </source>
</reference>
<dbReference type="EMBL" id="LS483476">
    <property type="protein sequence ID" value="SQI58261.1"/>
    <property type="molecule type" value="Genomic_DNA"/>
</dbReference>
<organism evidence="1 2">
    <name type="scientific">Lederbergia lenta</name>
    <name type="common">Bacillus lentus</name>
    <dbReference type="NCBI Taxonomy" id="1467"/>
    <lineage>
        <taxon>Bacteria</taxon>
        <taxon>Bacillati</taxon>
        <taxon>Bacillota</taxon>
        <taxon>Bacilli</taxon>
        <taxon>Bacillales</taxon>
        <taxon>Bacillaceae</taxon>
        <taxon>Lederbergia</taxon>
    </lineage>
</organism>